<dbReference type="Proteomes" id="UP000308539">
    <property type="component" value="Unassembled WGS sequence"/>
</dbReference>
<dbReference type="Pfam" id="PF01391">
    <property type="entry name" value="Collagen"/>
    <property type="match status" value="1"/>
</dbReference>
<evidence type="ECO:0000256" key="1">
    <source>
        <dbReference type="ARBA" id="ARBA00004613"/>
    </source>
</evidence>
<keyword evidence="2" id="KW-0964">Secreted</keyword>
<comment type="caution">
    <text evidence="4">The sequence shown here is derived from an EMBL/GenBank/DDBJ whole genome shotgun (WGS) entry which is preliminary data.</text>
</comment>
<sequence length="234" mass="22822">ATGITGATGDIGPTGPTGATGITGATGDIGPIGPTGATGITGATGAIGPTGPTGATGAIGPTGPTGATGPTGPTGPAFTEGFSAFLNTLAVSNSTTLTNWSVASPYFTTPAFNPTTGIFTVPTTGRYCFEATINYSTVAAISLGIGAGVNPSFTIRRNTTTNLINGLFPVLNLAVTLLTIRAVLGNGTVTLAGEVNLNAGDLIDLFYDANGLSIALTLGGANSGGIVWSCHRIS</sequence>
<proteinExistence type="predicted"/>
<organism evidence="4 5">
    <name type="scientific">Lysinibacillus varians</name>
    <dbReference type="NCBI Taxonomy" id="1145276"/>
    <lineage>
        <taxon>Bacteria</taxon>
        <taxon>Bacillati</taxon>
        <taxon>Bacillota</taxon>
        <taxon>Bacilli</taxon>
        <taxon>Bacillales</taxon>
        <taxon>Bacillaceae</taxon>
        <taxon>Lysinibacillus</taxon>
    </lineage>
</organism>
<dbReference type="EMBL" id="SZPV01000031">
    <property type="protein sequence ID" value="TKI60591.1"/>
    <property type="molecule type" value="Genomic_DNA"/>
</dbReference>
<evidence type="ECO:0000313" key="4">
    <source>
        <dbReference type="EMBL" id="TKI60591.1"/>
    </source>
</evidence>
<dbReference type="InterPro" id="IPR008160">
    <property type="entry name" value="Collagen"/>
</dbReference>
<dbReference type="PANTHER" id="PTHR15427">
    <property type="entry name" value="EMILIN ELASTIN MICROFIBRIL INTERFACE-LOCATED PROTEIN ELASTIN MICROFIBRIL INTERFACER"/>
    <property type="match status" value="1"/>
</dbReference>
<dbReference type="SUPFAM" id="SSF49842">
    <property type="entry name" value="TNF-like"/>
    <property type="match status" value="1"/>
</dbReference>
<dbReference type="Gene3D" id="2.60.120.40">
    <property type="match status" value="1"/>
</dbReference>
<keyword evidence="5" id="KW-1185">Reference proteome</keyword>
<evidence type="ECO:0000256" key="3">
    <source>
        <dbReference type="SAM" id="MobiDB-lite"/>
    </source>
</evidence>
<dbReference type="InterPro" id="IPR008983">
    <property type="entry name" value="Tumour_necrosis_fac-like_dom"/>
</dbReference>
<protein>
    <submittedName>
        <fullName evidence="4">Collagen-like protein</fullName>
    </submittedName>
</protein>
<feature type="region of interest" description="Disordered" evidence="3">
    <location>
        <begin position="1"/>
        <end position="76"/>
    </location>
</feature>
<evidence type="ECO:0000256" key="2">
    <source>
        <dbReference type="ARBA" id="ARBA00022525"/>
    </source>
</evidence>
<gene>
    <name evidence="4" type="ORF">FC752_15525</name>
</gene>
<comment type="subcellular location">
    <subcellularLocation>
        <location evidence="1">Secreted</location>
    </subcellularLocation>
</comment>
<evidence type="ECO:0000313" key="5">
    <source>
        <dbReference type="Proteomes" id="UP000308539"/>
    </source>
</evidence>
<dbReference type="InterPro" id="IPR050392">
    <property type="entry name" value="Collagen/C1q_domain"/>
</dbReference>
<name>A0ABY2TAC6_9BACI</name>
<accession>A0ABY2TAC6</accession>
<feature type="non-terminal residue" evidence="4">
    <location>
        <position position="1"/>
    </location>
</feature>
<reference evidence="4 5" key="1">
    <citation type="submission" date="2019-04" db="EMBL/GenBank/DDBJ databases">
        <title>Lysinibacillus genome sequencing.</title>
        <authorList>
            <person name="Dunlap C."/>
        </authorList>
    </citation>
    <scope>NUCLEOTIDE SEQUENCE [LARGE SCALE GENOMIC DNA]</scope>
    <source>
        <strain evidence="4 5">NBRC 109424</strain>
    </source>
</reference>
<dbReference type="PANTHER" id="PTHR15427:SF33">
    <property type="entry name" value="COLLAGEN IV NC1 DOMAIN-CONTAINING PROTEIN"/>
    <property type="match status" value="1"/>
</dbReference>